<reference evidence="1" key="2">
    <citation type="journal article" date="2022" name="Res Sq">
        <title>Comparative Genomics Reveals Insights into the Divergent Evolution of Astigmatic Mites and Household Pest Adaptations.</title>
        <authorList>
            <person name="Xiong Q."/>
            <person name="Wan A.T.-Y."/>
            <person name="Liu X.-Y."/>
            <person name="Fung C.S.-H."/>
            <person name="Xiao X."/>
            <person name="Malainual N."/>
            <person name="Hou J."/>
            <person name="Wang L."/>
            <person name="Wang M."/>
            <person name="Yang K."/>
            <person name="Cui Y."/>
            <person name="Leung E."/>
            <person name="Nong W."/>
            <person name="Shin S.-K."/>
            <person name="Au S."/>
            <person name="Jeong K.Y."/>
            <person name="Chew F.T."/>
            <person name="Hui J."/>
            <person name="Leung T.F."/>
            <person name="Tungtrongchitr A."/>
            <person name="Zhong N."/>
            <person name="Liu Z."/>
            <person name="Tsui S."/>
        </authorList>
    </citation>
    <scope>NUCLEOTIDE SEQUENCE</scope>
    <source>
        <strain evidence="1">Derf</strain>
        <tissue evidence="1">Whole organism</tissue>
    </source>
</reference>
<name>A0A922L1V7_DERFA</name>
<comment type="caution">
    <text evidence="1">The sequence shown here is derived from an EMBL/GenBank/DDBJ whole genome shotgun (WGS) entry which is preliminary data.</text>
</comment>
<reference evidence="1" key="1">
    <citation type="submission" date="2013-05" db="EMBL/GenBank/DDBJ databases">
        <authorList>
            <person name="Yim A.K.Y."/>
            <person name="Chan T.F."/>
            <person name="Ji K.M."/>
            <person name="Liu X.Y."/>
            <person name="Zhou J.W."/>
            <person name="Li R.Q."/>
            <person name="Yang K.Y."/>
            <person name="Li J."/>
            <person name="Li M."/>
            <person name="Law P.T.W."/>
            <person name="Wu Y.L."/>
            <person name="Cai Z.L."/>
            <person name="Qin H."/>
            <person name="Bao Y."/>
            <person name="Leung R.K.K."/>
            <person name="Ng P.K.S."/>
            <person name="Zou J."/>
            <person name="Zhong X.J."/>
            <person name="Ran P.X."/>
            <person name="Zhong N.S."/>
            <person name="Liu Z.G."/>
            <person name="Tsui S.K.W."/>
        </authorList>
    </citation>
    <scope>NUCLEOTIDE SEQUENCE</scope>
    <source>
        <strain evidence="1">Derf</strain>
        <tissue evidence="1">Whole organism</tissue>
    </source>
</reference>
<protein>
    <submittedName>
        <fullName evidence="1">Uncharacterized protein</fullName>
    </submittedName>
</protein>
<dbReference type="Proteomes" id="UP000790347">
    <property type="component" value="Unassembled WGS sequence"/>
</dbReference>
<dbReference type="EMBL" id="ASGP02000004">
    <property type="protein sequence ID" value="KAH9511312.1"/>
    <property type="molecule type" value="Genomic_DNA"/>
</dbReference>
<dbReference type="AlphaFoldDB" id="A0A922L1V7"/>
<evidence type="ECO:0000313" key="1">
    <source>
        <dbReference type="EMBL" id="KAH9511312.1"/>
    </source>
</evidence>
<evidence type="ECO:0000313" key="2">
    <source>
        <dbReference type="Proteomes" id="UP000790347"/>
    </source>
</evidence>
<keyword evidence="2" id="KW-1185">Reference proteome</keyword>
<proteinExistence type="predicted"/>
<accession>A0A922L1V7</accession>
<organism evidence="1 2">
    <name type="scientific">Dermatophagoides farinae</name>
    <name type="common">American house dust mite</name>
    <dbReference type="NCBI Taxonomy" id="6954"/>
    <lineage>
        <taxon>Eukaryota</taxon>
        <taxon>Metazoa</taxon>
        <taxon>Ecdysozoa</taxon>
        <taxon>Arthropoda</taxon>
        <taxon>Chelicerata</taxon>
        <taxon>Arachnida</taxon>
        <taxon>Acari</taxon>
        <taxon>Acariformes</taxon>
        <taxon>Sarcoptiformes</taxon>
        <taxon>Astigmata</taxon>
        <taxon>Psoroptidia</taxon>
        <taxon>Analgoidea</taxon>
        <taxon>Pyroglyphidae</taxon>
        <taxon>Dermatophagoidinae</taxon>
        <taxon>Dermatophagoides</taxon>
    </lineage>
</organism>
<sequence length="130" mass="14790">MSNSIPMLQNALLSAVGKVPSKPSPKSINFLSLTGESICWKSQSKPNNASILIGDDSDDGEIGNKPIFGTESTSSKIFLVQLEFYLDQILFHLMIRNIFEWHVVDQLKCFRILELQFRFRLSILFLQIIQ</sequence>
<gene>
    <name evidence="1" type="ORF">DERF_009781</name>
</gene>